<dbReference type="EMBL" id="NMUH01000607">
    <property type="protein sequence ID" value="MQL82088.1"/>
    <property type="molecule type" value="Genomic_DNA"/>
</dbReference>
<proteinExistence type="predicted"/>
<feature type="region of interest" description="Disordered" evidence="1">
    <location>
        <begin position="1"/>
        <end position="33"/>
    </location>
</feature>
<feature type="compositionally biased region" description="Polar residues" evidence="1">
    <location>
        <begin position="22"/>
        <end position="33"/>
    </location>
</feature>
<comment type="caution">
    <text evidence="2">The sequence shown here is derived from an EMBL/GenBank/DDBJ whole genome shotgun (WGS) entry which is preliminary data.</text>
</comment>
<protein>
    <submittedName>
        <fullName evidence="2">Uncharacterized protein</fullName>
    </submittedName>
</protein>
<keyword evidence="3" id="KW-1185">Reference proteome</keyword>
<evidence type="ECO:0000313" key="3">
    <source>
        <dbReference type="Proteomes" id="UP000652761"/>
    </source>
</evidence>
<organism evidence="2 3">
    <name type="scientific">Colocasia esculenta</name>
    <name type="common">Wild taro</name>
    <name type="synonym">Arum esculentum</name>
    <dbReference type="NCBI Taxonomy" id="4460"/>
    <lineage>
        <taxon>Eukaryota</taxon>
        <taxon>Viridiplantae</taxon>
        <taxon>Streptophyta</taxon>
        <taxon>Embryophyta</taxon>
        <taxon>Tracheophyta</taxon>
        <taxon>Spermatophyta</taxon>
        <taxon>Magnoliopsida</taxon>
        <taxon>Liliopsida</taxon>
        <taxon>Araceae</taxon>
        <taxon>Aroideae</taxon>
        <taxon>Colocasieae</taxon>
        <taxon>Colocasia</taxon>
    </lineage>
</organism>
<sequence>MKAGRTTHLGSEGVQEDDTDLDSTTLYRDNPRAQRTQRAWLTKNLGYPTREAFRNRRQTTTLGKLKPRYIHKHFLLPITGLWPEHPKVRHWKIGLAGD</sequence>
<gene>
    <name evidence="2" type="ORF">Taro_014551</name>
</gene>
<evidence type="ECO:0000256" key="1">
    <source>
        <dbReference type="SAM" id="MobiDB-lite"/>
    </source>
</evidence>
<accession>A0A843UEV8</accession>
<evidence type="ECO:0000313" key="2">
    <source>
        <dbReference type="EMBL" id="MQL82088.1"/>
    </source>
</evidence>
<reference evidence="2" key="1">
    <citation type="submission" date="2017-07" db="EMBL/GenBank/DDBJ databases">
        <title>Taro Niue Genome Assembly and Annotation.</title>
        <authorList>
            <person name="Atibalentja N."/>
            <person name="Keating K."/>
            <person name="Fields C.J."/>
        </authorList>
    </citation>
    <scope>NUCLEOTIDE SEQUENCE</scope>
    <source>
        <strain evidence="2">Niue_2</strain>
        <tissue evidence="2">Leaf</tissue>
    </source>
</reference>
<dbReference type="AlphaFoldDB" id="A0A843UEV8"/>
<dbReference type="Proteomes" id="UP000652761">
    <property type="component" value="Unassembled WGS sequence"/>
</dbReference>
<name>A0A843UEV8_COLES</name>